<protein>
    <submittedName>
        <fullName evidence="2">Uncharacterized protein</fullName>
    </submittedName>
</protein>
<feature type="signal peptide" evidence="1">
    <location>
        <begin position="1"/>
        <end position="22"/>
    </location>
</feature>
<dbReference type="OrthoDB" id="5470665at2"/>
<gene>
    <name evidence="2" type="ORF">SAMN05660653_01519</name>
</gene>
<reference evidence="2 3" key="1">
    <citation type="submission" date="2016-10" db="EMBL/GenBank/DDBJ databases">
        <authorList>
            <person name="de Groot N.N."/>
        </authorList>
    </citation>
    <scope>NUCLEOTIDE SEQUENCE [LARGE SCALE GENOMIC DNA]</scope>
    <source>
        <strain evidence="2 3">ASO4-2</strain>
    </source>
</reference>
<proteinExistence type="predicted"/>
<dbReference type="RefSeq" id="WP_092119539.1">
    <property type="nucleotide sequence ID" value="NZ_FMXO01000008.1"/>
</dbReference>
<evidence type="ECO:0000313" key="2">
    <source>
        <dbReference type="EMBL" id="SDB32142.1"/>
    </source>
</evidence>
<feature type="chain" id="PRO_5011483320" evidence="1">
    <location>
        <begin position="23"/>
        <end position="249"/>
    </location>
</feature>
<accession>A0A1G6CHB5</accession>
<keyword evidence="1" id="KW-0732">Signal</keyword>
<dbReference type="AlphaFoldDB" id="A0A1G6CHB5"/>
<dbReference type="Proteomes" id="UP000198771">
    <property type="component" value="Unassembled WGS sequence"/>
</dbReference>
<evidence type="ECO:0000256" key="1">
    <source>
        <dbReference type="SAM" id="SignalP"/>
    </source>
</evidence>
<sequence>MRKAMCLIVMVFLLSVATQSWADDYLKIRHVNEAYEVMGQKQPATEEIVETWLSGNKARMNSGTSSSVILRGDKQVMYMLDHDKRAYAEVPMDLSQAMTGMMGDQGGDQQMAQMMAEMMGAMMKINASVRDTGATKTVNDWNCRVYELNMKMPMGNTVSEICATEDIDVDMSVYHKIGHAMMAGQQGFDDLIKEMEKIKGVSVLTVSKATVMGATIVSREELLEHKKMTPPAGSFDIPEGYTRQDFMGM</sequence>
<organism evidence="2 3">
    <name type="scientific">Desulfonatronum thiosulfatophilum</name>
    <dbReference type="NCBI Taxonomy" id="617002"/>
    <lineage>
        <taxon>Bacteria</taxon>
        <taxon>Pseudomonadati</taxon>
        <taxon>Thermodesulfobacteriota</taxon>
        <taxon>Desulfovibrionia</taxon>
        <taxon>Desulfovibrionales</taxon>
        <taxon>Desulfonatronaceae</taxon>
        <taxon>Desulfonatronum</taxon>
    </lineage>
</organism>
<dbReference type="EMBL" id="FMXO01000008">
    <property type="protein sequence ID" value="SDB32142.1"/>
    <property type="molecule type" value="Genomic_DNA"/>
</dbReference>
<evidence type="ECO:0000313" key="3">
    <source>
        <dbReference type="Proteomes" id="UP000198771"/>
    </source>
</evidence>
<keyword evidence="3" id="KW-1185">Reference proteome</keyword>
<name>A0A1G6CHB5_9BACT</name>
<dbReference type="STRING" id="617002.SAMN05660653_01519"/>